<comment type="caution">
    <text evidence="3">The sequence shown here is derived from an EMBL/GenBank/DDBJ whole genome shotgun (WGS) entry which is preliminary data.</text>
</comment>
<dbReference type="CDD" id="cd13399">
    <property type="entry name" value="Slt35-like"/>
    <property type="match status" value="1"/>
</dbReference>
<dbReference type="Gene3D" id="1.10.530.10">
    <property type="match status" value="1"/>
</dbReference>
<dbReference type="GO" id="GO:0009253">
    <property type="term" value="P:peptidoglycan catabolic process"/>
    <property type="evidence" value="ECO:0007669"/>
    <property type="project" value="TreeGrafter"/>
</dbReference>
<reference evidence="3 4" key="1">
    <citation type="submission" date="2019-06" db="EMBL/GenBank/DDBJ databases">
        <title>Whole genome sequence for Rhodospirillaceae sp. R148.</title>
        <authorList>
            <person name="Wang G."/>
        </authorList>
    </citation>
    <scope>NUCLEOTIDE SEQUENCE [LARGE SCALE GENOMIC DNA]</scope>
    <source>
        <strain evidence="3 4">R148</strain>
    </source>
</reference>
<protein>
    <submittedName>
        <fullName evidence="3">Lytic murein transglycosylase</fullName>
    </submittedName>
</protein>
<dbReference type="Gene3D" id="1.10.8.350">
    <property type="entry name" value="Bacterial muramidase"/>
    <property type="match status" value="1"/>
</dbReference>
<dbReference type="Proteomes" id="UP000315252">
    <property type="component" value="Unassembled WGS sequence"/>
</dbReference>
<feature type="domain" description="Transglycosylase SLT" evidence="2">
    <location>
        <begin position="83"/>
        <end position="374"/>
    </location>
</feature>
<dbReference type="Pfam" id="PF01471">
    <property type="entry name" value="PG_binding_1"/>
    <property type="match status" value="1"/>
</dbReference>
<evidence type="ECO:0000313" key="4">
    <source>
        <dbReference type="Proteomes" id="UP000315252"/>
    </source>
</evidence>
<dbReference type="AlphaFoldDB" id="A0A545TPT2"/>
<evidence type="ECO:0000313" key="3">
    <source>
        <dbReference type="EMBL" id="TQV79224.1"/>
    </source>
</evidence>
<name>A0A545TPT2_9PROT</name>
<dbReference type="EMBL" id="VHSH01000005">
    <property type="protein sequence ID" value="TQV79224.1"/>
    <property type="molecule type" value="Genomic_DNA"/>
</dbReference>
<accession>A0A545TPT2</accession>
<dbReference type="SUPFAM" id="SSF47090">
    <property type="entry name" value="PGBD-like"/>
    <property type="match status" value="1"/>
</dbReference>
<gene>
    <name evidence="3" type="ORF">FKG95_16325</name>
</gene>
<dbReference type="Gene3D" id="1.10.101.10">
    <property type="entry name" value="PGBD-like superfamily/PGBD"/>
    <property type="match status" value="1"/>
</dbReference>
<dbReference type="PANTHER" id="PTHR30163">
    <property type="entry name" value="MEMBRANE-BOUND LYTIC MUREIN TRANSGLYCOSYLASE B"/>
    <property type="match status" value="1"/>
</dbReference>
<feature type="domain" description="Peptidoglycan binding-like" evidence="1">
    <location>
        <begin position="396"/>
        <end position="450"/>
    </location>
</feature>
<evidence type="ECO:0000259" key="2">
    <source>
        <dbReference type="Pfam" id="PF13406"/>
    </source>
</evidence>
<sequence>MTLLIRGSPMAFRFVSSRFLKANTAFPAFCRGKIPSELRWAVLSLSLLAGLSFAIPHAIAQTDSQTPDQGNAGAQAEAVDQDFLNWVEAFKREARAKGISQEILDSSFKDIAPVKRVIELDRRQPEFSLTFWTYLNRSVNDARVKKAQELMVQHARLLSEVERKYGVQARFLVSFWGLESNFGSNTGGFKVIPALATLAHDARRADFFRTQLINALQIIDNGDIASSRMTGSWAGAMGQVQFIPSTFLGHAVDADGDGRRDLWNSMPDIFSSAANFLSNLGWNDSETWGREVKLPPGFDLELIGFQTKKTVGDWQALGVRRADGRNLPVANVEGSLVLPAGHKGPAFLVYGNFRATLKWNNSIFYAIAVGHLADRIEGKGRLLAKAPANDKPLLRAEIQEIQTLLNRLGYDVGRPDGVAGRQTRSGIKAFQRRSTIPADGYADISLLERLRAAVAN</sequence>
<dbReference type="InterPro" id="IPR036366">
    <property type="entry name" value="PGBDSf"/>
</dbReference>
<organism evidence="3 4">
    <name type="scientific">Denitrobaculum tricleocarpae</name>
    <dbReference type="NCBI Taxonomy" id="2591009"/>
    <lineage>
        <taxon>Bacteria</taxon>
        <taxon>Pseudomonadati</taxon>
        <taxon>Pseudomonadota</taxon>
        <taxon>Alphaproteobacteria</taxon>
        <taxon>Rhodospirillales</taxon>
        <taxon>Rhodospirillaceae</taxon>
        <taxon>Denitrobaculum</taxon>
    </lineage>
</organism>
<keyword evidence="4" id="KW-1185">Reference proteome</keyword>
<dbReference type="NCBIfam" id="TIGR02283">
    <property type="entry name" value="MltB_2"/>
    <property type="match status" value="1"/>
</dbReference>
<dbReference type="GO" id="GO:0008933">
    <property type="term" value="F:peptidoglycan lytic transglycosylase activity"/>
    <property type="evidence" value="ECO:0007669"/>
    <property type="project" value="TreeGrafter"/>
</dbReference>
<dbReference type="Pfam" id="PF13406">
    <property type="entry name" value="SLT_2"/>
    <property type="match status" value="1"/>
</dbReference>
<dbReference type="InterPro" id="IPR023346">
    <property type="entry name" value="Lysozyme-like_dom_sf"/>
</dbReference>
<evidence type="ECO:0000259" key="1">
    <source>
        <dbReference type="Pfam" id="PF01471"/>
    </source>
</evidence>
<dbReference type="InterPro" id="IPR002477">
    <property type="entry name" value="Peptidoglycan-bd-like"/>
</dbReference>
<dbReference type="InterPro" id="IPR036365">
    <property type="entry name" value="PGBD-like_sf"/>
</dbReference>
<dbReference type="InterPro" id="IPR011970">
    <property type="entry name" value="MltB_2"/>
</dbReference>
<dbReference type="PANTHER" id="PTHR30163:SF8">
    <property type="entry name" value="LYTIC MUREIN TRANSGLYCOSYLASE"/>
    <property type="match status" value="1"/>
</dbReference>
<dbReference type="InterPro" id="IPR043426">
    <property type="entry name" value="MltB-like"/>
</dbReference>
<dbReference type="SUPFAM" id="SSF53955">
    <property type="entry name" value="Lysozyme-like"/>
    <property type="match status" value="1"/>
</dbReference>
<proteinExistence type="predicted"/>
<dbReference type="InterPro" id="IPR031304">
    <property type="entry name" value="SLT_2"/>
</dbReference>
<dbReference type="OrthoDB" id="9808544at2"/>